<dbReference type="OMA" id="THLISYW"/>
<dbReference type="InterPro" id="IPR057569">
    <property type="entry name" value="C2_nem"/>
</dbReference>
<dbReference type="EMBL" id="UYRX01000096">
    <property type="protein sequence ID" value="VDK73666.1"/>
    <property type="molecule type" value="Genomic_DNA"/>
</dbReference>
<evidence type="ECO:0000313" key="4">
    <source>
        <dbReference type="Proteomes" id="UP000277928"/>
    </source>
</evidence>
<feature type="transmembrane region" description="Helical" evidence="1">
    <location>
        <begin position="111"/>
        <end position="134"/>
    </location>
</feature>
<dbReference type="AlphaFoldDB" id="A0A3P6SG45"/>
<reference evidence="3 4" key="1">
    <citation type="submission" date="2018-08" db="EMBL/GenBank/DDBJ databases">
        <authorList>
            <person name="Laetsch R D."/>
            <person name="Stevens L."/>
            <person name="Kumar S."/>
            <person name="Blaxter L. M."/>
        </authorList>
    </citation>
    <scope>NUCLEOTIDE SEQUENCE [LARGE SCALE GENOMIC DNA]</scope>
</reference>
<dbReference type="Pfam" id="PF25330">
    <property type="entry name" value="C2_nem"/>
    <property type="match status" value="1"/>
</dbReference>
<feature type="domain" description="C2" evidence="2">
    <location>
        <begin position="2"/>
        <end position="92"/>
    </location>
</feature>
<sequence>MNLFNNETILKILKVNFDKQQASKTHLISFWDVGIPDMIVSTVTINGIDPDYDFPRLCDSAGTIFLFQYAEVNRTEMSGMCFKVQLTFTKYFDQCSSQVVKRTTDEKFGNALQTSLTVVVCCIIICFVLIYIFIATNRVLKLGFKSDAEIKRISISKARIYDNGSLKAAENLSDCGRSRIFPISINSGSVDMINKFSKHTVSANSSFCGSIG</sequence>
<evidence type="ECO:0000256" key="1">
    <source>
        <dbReference type="SAM" id="Phobius"/>
    </source>
</evidence>
<proteinExistence type="predicted"/>
<protein>
    <recommendedName>
        <fullName evidence="2">C2 domain-containing protein</fullName>
    </recommendedName>
</protein>
<gene>
    <name evidence="3" type="ORF">NLS_LOCUS2203</name>
</gene>
<keyword evidence="1" id="KW-1133">Transmembrane helix</keyword>
<evidence type="ECO:0000259" key="2">
    <source>
        <dbReference type="Pfam" id="PF25330"/>
    </source>
</evidence>
<accession>A0A3P6SG45</accession>
<keyword evidence="4" id="KW-1185">Reference proteome</keyword>
<dbReference type="Proteomes" id="UP000277928">
    <property type="component" value="Unassembled WGS sequence"/>
</dbReference>
<evidence type="ECO:0000313" key="3">
    <source>
        <dbReference type="EMBL" id="VDK73666.1"/>
    </source>
</evidence>
<name>A0A3P6SG45_LITSI</name>
<dbReference type="OrthoDB" id="5848543at2759"/>
<keyword evidence="1" id="KW-0472">Membrane</keyword>
<organism evidence="3 4">
    <name type="scientific">Litomosoides sigmodontis</name>
    <name type="common">Filarial nematode worm</name>
    <dbReference type="NCBI Taxonomy" id="42156"/>
    <lineage>
        <taxon>Eukaryota</taxon>
        <taxon>Metazoa</taxon>
        <taxon>Ecdysozoa</taxon>
        <taxon>Nematoda</taxon>
        <taxon>Chromadorea</taxon>
        <taxon>Rhabditida</taxon>
        <taxon>Spirurina</taxon>
        <taxon>Spiruromorpha</taxon>
        <taxon>Filarioidea</taxon>
        <taxon>Onchocercidae</taxon>
        <taxon>Litomosoides</taxon>
    </lineage>
</organism>
<keyword evidence="1" id="KW-0812">Transmembrane</keyword>